<accession>A0A1H4QJC1</accession>
<dbReference type="Pfam" id="PF00425">
    <property type="entry name" value="Chorismate_bind"/>
    <property type="match status" value="2"/>
</dbReference>
<evidence type="ECO:0000259" key="1">
    <source>
        <dbReference type="Pfam" id="PF00425"/>
    </source>
</evidence>
<dbReference type="SUPFAM" id="SSF56322">
    <property type="entry name" value="ADC synthase"/>
    <property type="match status" value="1"/>
</dbReference>
<evidence type="ECO:0000313" key="3">
    <source>
        <dbReference type="Proteomes" id="UP000183038"/>
    </source>
</evidence>
<dbReference type="PANTHER" id="PTHR42839:SF2">
    <property type="entry name" value="ISOCHORISMATE SYNTHASE ENTC"/>
    <property type="match status" value="1"/>
</dbReference>
<dbReference type="EMBL" id="FNTB01000001">
    <property type="protein sequence ID" value="SEC19733.1"/>
    <property type="molecule type" value="Genomic_DNA"/>
</dbReference>
<dbReference type="Gene3D" id="3.60.120.10">
    <property type="entry name" value="Anthranilate synthase"/>
    <property type="match status" value="1"/>
</dbReference>
<sequence>MPQELFDQVETCLKEQLPFALYRKPNNPELIGIFQSNDEVHYVKDFTETGFVFAPFNLNDNAILLKMDVVIKALYEQSEINDLYQNVSVAYNEIEKLRYLNLVSSAIKTIDKGEFNKVVLSRKIEVEFKEDVLEVYQHLLNTYKKAFCYFWYHPKVGSWMGATPEILVKRKGSQFSTMSLAGTQNSQKSEMPKWSKKELDEQQLVTDYILNALKEKTVSLKSSERESVRAGQLWHLRTEIKGTFSPNNFGTVLKALHPTPAVCGTPLASAKEFILNNEMYDRSFYTGFLGELNIQEEVSRNRNRKNQENSAYRSVAKTSELFVNLRCMQLLKDKAAIYVGGGITKDSNPESEWEETTLKSMTMLRVLSGN</sequence>
<feature type="domain" description="Chorismate-utilising enzyme C-terminal" evidence="1">
    <location>
        <begin position="315"/>
        <end position="359"/>
    </location>
</feature>
<gene>
    <name evidence="2" type="ORF">SAMN05192540_2595</name>
</gene>
<dbReference type="OrthoDB" id="9806579at2"/>
<dbReference type="Proteomes" id="UP000183038">
    <property type="component" value="Unassembled WGS sequence"/>
</dbReference>
<evidence type="ECO:0000313" key="2">
    <source>
        <dbReference type="EMBL" id="SEC19733.1"/>
    </source>
</evidence>
<dbReference type="RefSeq" id="WP_074673281.1">
    <property type="nucleotide sequence ID" value="NZ_FNTB01000001.1"/>
</dbReference>
<proteinExistence type="predicted"/>
<dbReference type="InterPro" id="IPR005801">
    <property type="entry name" value="ADC_synthase"/>
</dbReference>
<dbReference type="PANTHER" id="PTHR42839">
    <property type="entry name" value="ISOCHORISMATE SYNTHASE ENTC"/>
    <property type="match status" value="1"/>
</dbReference>
<feature type="domain" description="Chorismate-utilising enzyme C-terminal" evidence="1">
    <location>
        <begin position="97"/>
        <end position="298"/>
    </location>
</feature>
<reference evidence="2 3" key="1">
    <citation type="submission" date="2016-10" db="EMBL/GenBank/DDBJ databases">
        <authorList>
            <person name="de Groot N.N."/>
        </authorList>
    </citation>
    <scope>NUCLEOTIDE SEQUENCE [LARGE SCALE GENOMIC DNA]</scope>
    <source>
        <strain evidence="2 3">MAR_2009_71</strain>
    </source>
</reference>
<protein>
    <submittedName>
        <fullName evidence="2">Isochorismate synthase</fullName>
    </submittedName>
</protein>
<dbReference type="InterPro" id="IPR015890">
    <property type="entry name" value="Chorismate_C"/>
</dbReference>
<organism evidence="2 3">
    <name type="scientific">Maribacter dokdonensis</name>
    <dbReference type="NCBI Taxonomy" id="320912"/>
    <lineage>
        <taxon>Bacteria</taxon>
        <taxon>Pseudomonadati</taxon>
        <taxon>Bacteroidota</taxon>
        <taxon>Flavobacteriia</taxon>
        <taxon>Flavobacteriales</taxon>
        <taxon>Flavobacteriaceae</taxon>
        <taxon>Maribacter</taxon>
    </lineage>
</organism>
<dbReference type="AlphaFoldDB" id="A0A1H4QJC1"/>
<name>A0A1H4QJC1_9FLAO</name>